<dbReference type="InterPro" id="IPR036420">
    <property type="entry name" value="BRCT_dom_sf"/>
</dbReference>
<dbReference type="Pfam" id="PF01068">
    <property type="entry name" value="DNA_ligase_A_M"/>
    <property type="match status" value="1"/>
</dbReference>
<dbReference type="CTD" id="32322"/>
<evidence type="ECO:0000256" key="16">
    <source>
        <dbReference type="ARBA" id="ARBA00030676"/>
    </source>
</evidence>
<dbReference type="GO" id="GO:0046872">
    <property type="term" value="F:metal ion binding"/>
    <property type="evidence" value="ECO:0007669"/>
    <property type="project" value="UniProtKB-KW"/>
</dbReference>
<dbReference type="GO" id="GO:0003910">
    <property type="term" value="F:DNA ligase (ATP) activity"/>
    <property type="evidence" value="ECO:0007669"/>
    <property type="project" value="UniProtKB-EC"/>
</dbReference>
<evidence type="ECO:0000313" key="23">
    <source>
        <dbReference type="RefSeq" id="XP_052126141.1"/>
    </source>
</evidence>
<dbReference type="PROSITE" id="PS00333">
    <property type="entry name" value="DNA_LIGASE_A2"/>
    <property type="match status" value="1"/>
</dbReference>
<evidence type="ECO:0000313" key="22">
    <source>
        <dbReference type="Proteomes" id="UP000504606"/>
    </source>
</evidence>
<evidence type="ECO:0000256" key="11">
    <source>
        <dbReference type="ARBA" id="ARBA00022840"/>
    </source>
</evidence>
<evidence type="ECO:0000256" key="2">
    <source>
        <dbReference type="ARBA" id="ARBA00004123"/>
    </source>
</evidence>
<evidence type="ECO:0000256" key="5">
    <source>
        <dbReference type="ARBA" id="ARBA00022073"/>
    </source>
</evidence>
<dbReference type="InterPro" id="IPR012309">
    <property type="entry name" value="DNA_ligase_ATP-dep_C"/>
</dbReference>
<comment type="similarity">
    <text evidence="3 19">Belongs to the ATP-dependent DNA ligase family.</text>
</comment>
<dbReference type="InterPro" id="IPR000977">
    <property type="entry name" value="DNA_ligase_ATP-dep"/>
</dbReference>
<evidence type="ECO:0000256" key="3">
    <source>
        <dbReference type="ARBA" id="ARBA00007572"/>
    </source>
</evidence>
<dbReference type="SMART" id="SM00292">
    <property type="entry name" value="BRCT"/>
    <property type="match status" value="2"/>
</dbReference>
<dbReference type="InterPro" id="IPR036599">
    <property type="entry name" value="DNA_ligase_N_sf"/>
</dbReference>
<dbReference type="GO" id="GO:0032807">
    <property type="term" value="C:DNA ligase IV complex"/>
    <property type="evidence" value="ECO:0007669"/>
    <property type="project" value="TreeGrafter"/>
</dbReference>
<dbReference type="Pfam" id="PF00533">
    <property type="entry name" value="BRCT"/>
    <property type="match status" value="2"/>
</dbReference>
<comment type="cofactor">
    <cofactor evidence="1">
        <name>Mg(2+)</name>
        <dbReference type="ChEBI" id="CHEBI:18420"/>
    </cofactor>
</comment>
<dbReference type="GO" id="GO:0003677">
    <property type="term" value="F:DNA binding"/>
    <property type="evidence" value="ECO:0007669"/>
    <property type="project" value="InterPro"/>
</dbReference>
<keyword evidence="7" id="KW-0479">Metal-binding</keyword>
<keyword evidence="8" id="KW-0677">Repeat</keyword>
<evidence type="ECO:0000256" key="14">
    <source>
        <dbReference type="ARBA" id="ARBA00023204"/>
    </source>
</evidence>
<keyword evidence="14" id="KW-0234">DNA repair</keyword>
<dbReference type="InterPro" id="IPR044125">
    <property type="entry name" value="Adenylation_DNA_ligase_IV"/>
</dbReference>
<dbReference type="Gene3D" id="3.30.470.30">
    <property type="entry name" value="DNA ligase/mRNA capping enzyme"/>
    <property type="match status" value="1"/>
</dbReference>
<dbReference type="Proteomes" id="UP000504606">
    <property type="component" value="Unplaced"/>
</dbReference>
<dbReference type="InterPro" id="IPR029710">
    <property type="entry name" value="LIG4"/>
</dbReference>
<dbReference type="PANTHER" id="PTHR45997">
    <property type="entry name" value="DNA LIGASE 4"/>
    <property type="match status" value="1"/>
</dbReference>
<proteinExistence type="inferred from homology"/>
<dbReference type="NCBIfam" id="TIGR00574">
    <property type="entry name" value="dnl1"/>
    <property type="match status" value="1"/>
</dbReference>
<keyword evidence="10" id="KW-0227">DNA damage</keyword>
<evidence type="ECO:0000259" key="20">
    <source>
        <dbReference type="PROSITE" id="PS50160"/>
    </source>
</evidence>
<dbReference type="InterPro" id="IPR016059">
    <property type="entry name" value="DNA_ligase_ATP-dep_CS"/>
</dbReference>
<dbReference type="InterPro" id="IPR012310">
    <property type="entry name" value="DNA_ligase_ATP-dep_cent"/>
</dbReference>
<keyword evidence="9" id="KW-0547">Nucleotide-binding</keyword>
<dbReference type="CDD" id="cd07968">
    <property type="entry name" value="OBF_DNA_ligase_IV"/>
    <property type="match status" value="1"/>
</dbReference>
<reference evidence="23" key="1">
    <citation type="submission" date="2025-08" db="UniProtKB">
        <authorList>
            <consortium name="RefSeq"/>
        </authorList>
    </citation>
    <scope>IDENTIFICATION</scope>
    <source>
        <tissue evidence="23">Whole organism</tissue>
    </source>
</reference>
<dbReference type="CDD" id="cd07903">
    <property type="entry name" value="Adenylation_DNA_ligase_IV"/>
    <property type="match status" value="1"/>
</dbReference>
<comment type="catalytic activity">
    <reaction evidence="18">
        <text>ATP + (deoxyribonucleotide)n-3'-hydroxyl + 5'-phospho-(deoxyribonucleotide)m = (deoxyribonucleotide)n+m + AMP + diphosphate.</text>
        <dbReference type="EC" id="6.5.1.1"/>
    </reaction>
</comment>
<dbReference type="InterPro" id="IPR012308">
    <property type="entry name" value="DNA_ligase_ATP-dep_N"/>
</dbReference>
<organism evidence="22 23">
    <name type="scientific">Frankliniella occidentalis</name>
    <name type="common">Western flower thrips</name>
    <name type="synonym">Euthrips occidentalis</name>
    <dbReference type="NCBI Taxonomy" id="133901"/>
    <lineage>
        <taxon>Eukaryota</taxon>
        <taxon>Metazoa</taxon>
        <taxon>Ecdysozoa</taxon>
        <taxon>Arthropoda</taxon>
        <taxon>Hexapoda</taxon>
        <taxon>Insecta</taxon>
        <taxon>Pterygota</taxon>
        <taxon>Neoptera</taxon>
        <taxon>Paraneoptera</taxon>
        <taxon>Thysanoptera</taxon>
        <taxon>Terebrantia</taxon>
        <taxon>Thripoidea</taxon>
        <taxon>Thripidae</taxon>
        <taxon>Frankliniella</taxon>
    </lineage>
</organism>
<evidence type="ECO:0000256" key="19">
    <source>
        <dbReference type="RuleBase" id="RU004196"/>
    </source>
</evidence>
<feature type="domain" description="BRCT" evidence="21">
    <location>
        <begin position="590"/>
        <end position="679"/>
    </location>
</feature>
<evidence type="ECO:0000256" key="17">
    <source>
        <dbReference type="ARBA" id="ARBA00031942"/>
    </source>
</evidence>
<dbReference type="GO" id="GO:0071897">
    <property type="term" value="P:DNA biosynthetic process"/>
    <property type="evidence" value="ECO:0007669"/>
    <property type="project" value="InterPro"/>
</dbReference>
<dbReference type="Pfam" id="PF04675">
    <property type="entry name" value="DNA_ligase_A_N"/>
    <property type="match status" value="1"/>
</dbReference>
<evidence type="ECO:0000256" key="13">
    <source>
        <dbReference type="ARBA" id="ARBA00023172"/>
    </source>
</evidence>
<dbReference type="GO" id="GO:0006297">
    <property type="term" value="P:nucleotide-excision repair, DNA gap filling"/>
    <property type="evidence" value="ECO:0007669"/>
    <property type="project" value="TreeGrafter"/>
</dbReference>
<dbReference type="GeneID" id="113217533"/>
<dbReference type="InterPro" id="IPR001357">
    <property type="entry name" value="BRCT_dom"/>
</dbReference>
<evidence type="ECO:0000256" key="15">
    <source>
        <dbReference type="ARBA" id="ARBA00023242"/>
    </source>
</evidence>
<dbReference type="GO" id="GO:0005524">
    <property type="term" value="F:ATP binding"/>
    <property type="evidence" value="ECO:0007669"/>
    <property type="project" value="UniProtKB-KW"/>
</dbReference>
<evidence type="ECO:0000259" key="21">
    <source>
        <dbReference type="PROSITE" id="PS50172"/>
    </source>
</evidence>
<evidence type="ECO:0000256" key="7">
    <source>
        <dbReference type="ARBA" id="ARBA00022723"/>
    </source>
</evidence>
<sequence length="836" mass="95280">MNKEGRLLLPKLNGERGRYGMKEHTLANTYRKILCLPKNGVEANKLLKFRSPAAGSSAGDFADVAYWVLKSRCRNGGKLTVGQVDSHLTNIATLNANNNRRGIDVELTDVLFKMSAHEQKWFIRLLLENLRLGLGQNDIMKAIHPDAKDLYDVCSSLKKVCEKLHDPSKRLHEIEISLFQPCRPMLSERLDILKVDTIINKAPFYYVERKHDGERFQIHKDNGKYCYFSKNGKPEYTDNYGDSMNSGLLTPFLGKQLHADVKTCILDGEMMAWNTKMNFFQSKGPNFDVKRLREGDLHRPCFCVFDVLMLNGEILTNKPLEDRINVLNKLFSPLEGVIMHTPQKRVTTSTEIIEALNNAIDNQEEGLIVKHPSSIYKPATRSGGWYKIKPEYTVGLTDELDLIILGGYFGEGRRKANISHFLVGVAVSPANEGTNPVDFYSVGRVGSGYSREELADLLQKLTPHWRTVKSGFLPNGLHWTKEKPDVWIEPSKSQILQVKATEIVKSDSYKTGYTLRFPRVEKVRYDKNWSDCCTTSDFEKLRLSNSGKLASRHVMAADLSQAPPKKRPRTKPVGAVGRDYRAADLTDSDQRGTLFTGKEICVFSGNAQVSKQVMEKRIHEQGGTCVQQRGPDTFCIVAGKKDFRLKNLIQNGDVDVVKVDWFLRVLDEERLLEWTPHDLLSMSKKTSEDILTKYDRFNDSYQNPTSMQELKISLEKVAKEGCAVNLLPSEMADLDIELFSDLNKFAVFRCCVALFNSSTLNEFTCELSQAMFQFYGGRIAQEMNYDVTHIVLDNNDTENLANFQKMNHSRSRKFHIVSYQWIEDCCDTRERIREFI</sequence>
<dbReference type="GO" id="GO:0006310">
    <property type="term" value="P:DNA recombination"/>
    <property type="evidence" value="ECO:0007669"/>
    <property type="project" value="UniProtKB-KW"/>
</dbReference>
<dbReference type="EC" id="6.5.1.1" evidence="4"/>
<gene>
    <name evidence="23" type="primary">LOC113217533</name>
</gene>
<accession>A0A9C6U6D7</accession>
<evidence type="ECO:0000256" key="10">
    <source>
        <dbReference type="ARBA" id="ARBA00022763"/>
    </source>
</evidence>
<dbReference type="KEGG" id="foc:113217533"/>
<keyword evidence="13" id="KW-0233">DNA recombination</keyword>
<feature type="domain" description="BRCT" evidence="21">
    <location>
        <begin position="743"/>
        <end position="832"/>
    </location>
</feature>
<dbReference type="SUPFAM" id="SSF56091">
    <property type="entry name" value="DNA ligase/mRNA capping enzyme, catalytic domain"/>
    <property type="match status" value="1"/>
</dbReference>
<name>A0A9C6U6D7_FRAOC</name>
<dbReference type="Gene3D" id="2.40.50.140">
    <property type="entry name" value="Nucleic acid-binding proteins"/>
    <property type="match status" value="1"/>
</dbReference>
<dbReference type="Gene3D" id="3.40.50.10190">
    <property type="entry name" value="BRCT domain"/>
    <property type="match status" value="2"/>
</dbReference>
<dbReference type="GO" id="GO:0005958">
    <property type="term" value="C:DNA-dependent protein kinase-DNA ligase 4 complex"/>
    <property type="evidence" value="ECO:0007669"/>
    <property type="project" value="TreeGrafter"/>
</dbReference>
<dbReference type="OrthoDB" id="151490at2759"/>
<feature type="domain" description="ATP-dependent DNA ligase family profile" evidence="20">
    <location>
        <begin position="301"/>
        <end position="427"/>
    </location>
</feature>
<dbReference type="GO" id="GO:0006303">
    <property type="term" value="P:double-strand break repair via nonhomologous end joining"/>
    <property type="evidence" value="ECO:0007669"/>
    <property type="project" value="TreeGrafter"/>
</dbReference>
<dbReference type="RefSeq" id="XP_052126141.1">
    <property type="nucleotide sequence ID" value="XM_052270181.1"/>
</dbReference>
<dbReference type="PANTHER" id="PTHR45997:SF1">
    <property type="entry name" value="DNA LIGASE 4"/>
    <property type="match status" value="1"/>
</dbReference>
<dbReference type="SUPFAM" id="SSF52113">
    <property type="entry name" value="BRCT domain"/>
    <property type="match status" value="2"/>
</dbReference>
<keyword evidence="22" id="KW-1185">Reference proteome</keyword>
<keyword evidence="15" id="KW-0539">Nucleus</keyword>
<dbReference type="AlphaFoldDB" id="A0A9C6U6D7"/>
<dbReference type="PROSITE" id="PS50172">
    <property type="entry name" value="BRCT"/>
    <property type="match status" value="2"/>
</dbReference>
<dbReference type="SUPFAM" id="SSF50249">
    <property type="entry name" value="Nucleic acid-binding proteins"/>
    <property type="match status" value="1"/>
</dbReference>
<evidence type="ECO:0000256" key="8">
    <source>
        <dbReference type="ARBA" id="ARBA00022737"/>
    </source>
</evidence>
<keyword evidence="6 23" id="KW-0436">Ligase</keyword>
<evidence type="ECO:0000256" key="6">
    <source>
        <dbReference type="ARBA" id="ARBA00022598"/>
    </source>
</evidence>
<evidence type="ECO:0000256" key="1">
    <source>
        <dbReference type="ARBA" id="ARBA00001946"/>
    </source>
</evidence>
<protein>
    <recommendedName>
        <fullName evidence="5">DNA ligase 4</fullName>
        <ecNumber evidence="4">6.5.1.1</ecNumber>
    </recommendedName>
    <alternativeName>
        <fullName evidence="17">DNA ligase IV</fullName>
    </alternativeName>
    <alternativeName>
        <fullName evidence="16">Polydeoxyribonucleotide synthase [ATP] 4</fullName>
    </alternativeName>
</protein>
<dbReference type="Gene3D" id="1.10.3260.10">
    <property type="entry name" value="DNA ligase, ATP-dependent, N-terminal domain"/>
    <property type="match status" value="1"/>
</dbReference>
<dbReference type="Pfam" id="PF04679">
    <property type="entry name" value="DNA_ligase_A_C"/>
    <property type="match status" value="1"/>
</dbReference>
<dbReference type="PROSITE" id="PS50160">
    <property type="entry name" value="DNA_LIGASE_A3"/>
    <property type="match status" value="1"/>
</dbReference>
<evidence type="ECO:0000256" key="4">
    <source>
        <dbReference type="ARBA" id="ARBA00012727"/>
    </source>
</evidence>
<keyword evidence="12" id="KW-0460">Magnesium</keyword>
<keyword evidence="11" id="KW-0067">ATP-binding</keyword>
<comment type="subcellular location">
    <subcellularLocation>
        <location evidence="2">Nucleus</location>
    </subcellularLocation>
</comment>
<evidence type="ECO:0000256" key="9">
    <source>
        <dbReference type="ARBA" id="ARBA00022741"/>
    </source>
</evidence>
<dbReference type="InterPro" id="IPR012340">
    <property type="entry name" value="NA-bd_OB-fold"/>
</dbReference>
<dbReference type="FunFam" id="2.40.50.140:FF:000150">
    <property type="entry name" value="DNA ligase"/>
    <property type="match status" value="1"/>
</dbReference>
<evidence type="ECO:0000256" key="12">
    <source>
        <dbReference type="ARBA" id="ARBA00022842"/>
    </source>
</evidence>
<evidence type="ECO:0000256" key="18">
    <source>
        <dbReference type="ARBA" id="ARBA00034003"/>
    </source>
</evidence>